<name>A0A2M4B7L4_9DIPT</name>
<evidence type="ECO:0000313" key="2">
    <source>
        <dbReference type="EMBL" id="MBW48981.1"/>
    </source>
</evidence>
<sequence length="80" mass="8215">MNLLHCLSIVAGSLLQTLRTARSMVSRVFLSASSDSSLTITNSQSAHCGGSEPCTLPSPRTTNGVVRTCFGGSTIAGSIT</sequence>
<evidence type="ECO:0000256" key="1">
    <source>
        <dbReference type="SAM" id="SignalP"/>
    </source>
</evidence>
<accession>A0A2M4B7L4</accession>
<keyword evidence="1" id="KW-0732">Signal</keyword>
<organism evidence="2">
    <name type="scientific">Anopheles triannulatus</name>
    <dbReference type="NCBI Taxonomy" id="58253"/>
    <lineage>
        <taxon>Eukaryota</taxon>
        <taxon>Metazoa</taxon>
        <taxon>Ecdysozoa</taxon>
        <taxon>Arthropoda</taxon>
        <taxon>Hexapoda</taxon>
        <taxon>Insecta</taxon>
        <taxon>Pterygota</taxon>
        <taxon>Neoptera</taxon>
        <taxon>Endopterygota</taxon>
        <taxon>Diptera</taxon>
        <taxon>Nematocera</taxon>
        <taxon>Culicoidea</taxon>
        <taxon>Culicidae</taxon>
        <taxon>Anophelinae</taxon>
        <taxon>Anopheles</taxon>
    </lineage>
</organism>
<protein>
    <submittedName>
        <fullName evidence="2">Putative secreted protein</fullName>
    </submittedName>
</protein>
<feature type="chain" id="PRO_5014617272" evidence="1">
    <location>
        <begin position="24"/>
        <end position="80"/>
    </location>
</feature>
<proteinExistence type="predicted"/>
<dbReference type="EMBL" id="GGFK01015660">
    <property type="protein sequence ID" value="MBW48981.1"/>
    <property type="molecule type" value="Transcribed_RNA"/>
</dbReference>
<feature type="signal peptide" evidence="1">
    <location>
        <begin position="1"/>
        <end position="23"/>
    </location>
</feature>
<dbReference type="AlphaFoldDB" id="A0A2M4B7L4"/>
<reference evidence="2" key="1">
    <citation type="submission" date="2018-01" db="EMBL/GenBank/DDBJ databases">
        <title>An insight into the sialome of Amazonian anophelines.</title>
        <authorList>
            <person name="Ribeiro J.M."/>
            <person name="Scarpassa V."/>
            <person name="Calvo E."/>
        </authorList>
    </citation>
    <scope>NUCLEOTIDE SEQUENCE</scope>
    <source>
        <tissue evidence="2">Salivary glands</tissue>
    </source>
</reference>